<keyword evidence="2" id="KW-1185">Reference proteome</keyword>
<evidence type="ECO:0000313" key="2">
    <source>
        <dbReference type="Proteomes" id="UP001595900"/>
    </source>
</evidence>
<dbReference type="PANTHER" id="PTHR48100:SF58">
    <property type="entry name" value="PE-PGRS FAMILY PROTEIN PE_PGRS11"/>
    <property type="match status" value="1"/>
</dbReference>
<dbReference type="SMART" id="SM00855">
    <property type="entry name" value="PGAM"/>
    <property type="match status" value="1"/>
</dbReference>
<dbReference type="CDD" id="cd07067">
    <property type="entry name" value="HP_PGM_like"/>
    <property type="match status" value="1"/>
</dbReference>
<dbReference type="RefSeq" id="WP_390230446.1">
    <property type="nucleotide sequence ID" value="NZ_JBHSCN010000006.1"/>
</dbReference>
<evidence type="ECO:0000313" key="1">
    <source>
        <dbReference type="EMBL" id="MFC4244626.1"/>
    </source>
</evidence>
<dbReference type="InterPro" id="IPR029033">
    <property type="entry name" value="His_PPase_superfam"/>
</dbReference>
<dbReference type="Gene3D" id="3.40.50.1240">
    <property type="entry name" value="Phosphoglycerate mutase-like"/>
    <property type="match status" value="1"/>
</dbReference>
<comment type="caution">
    <text evidence="1">The sequence shown here is derived from an EMBL/GenBank/DDBJ whole genome shotgun (WGS) entry which is preliminary data.</text>
</comment>
<name>A0ABV8QB00_9MICO</name>
<dbReference type="Proteomes" id="UP001595900">
    <property type="component" value="Unassembled WGS sequence"/>
</dbReference>
<dbReference type="InterPro" id="IPR050275">
    <property type="entry name" value="PGM_Phosphatase"/>
</dbReference>
<protein>
    <submittedName>
        <fullName evidence="1">Histidine phosphatase family protein</fullName>
    </submittedName>
</protein>
<dbReference type="InterPro" id="IPR013078">
    <property type="entry name" value="His_Pase_superF_clade-1"/>
</dbReference>
<gene>
    <name evidence="1" type="ORF">ACFOYW_14725</name>
</gene>
<dbReference type="SUPFAM" id="SSF53254">
    <property type="entry name" value="Phosphoglycerate mutase-like"/>
    <property type="match status" value="1"/>
</dbReference>
<dbReference type="EMBL" id="JBHSCN010000006">
    <property type="protein sequence ID" value="MFC4244626.1"/>
    <property type="molecule type" value="Genomic_DNA"/>
</dbReference>
<sequence length="219" mass="22809">MRLLLIRHGQTPSNVLGSLDTATPGPGLTELGEQQAAAVPDALRDENIQGIYVSRLLRTQLTAQPLSDARAIDAAVLAGVHEIEAGDLEGRTDTESVKAYIAPVIEWGSGRLDARIPGGHDGHEFFGRYDAAVAEVAAAHDDTAVIFSHGAAIRAWVGARALNVSGEFTLKHPLDNTGIAILEGDAGRGWNLISWAGAPIGGEQLADAAAADPTGEALE</sequence>
<dbReference type="Pfam" id="PF00300">
    <property type="entry name" value="His_Phos_1"/>
    <property type="match status" value="1"/>
</dbReference>
<proteinExistence type="predicted"/>
<dbReference type="PANTHER" id="PTHR48100">
    <property type="entry name" value="BROAD-SPECIFICITY PHOSPHATASE YOR283W-RELATED"/>
    <property type="match status" value="1"/>
</dbReference>
<accession>A0ABV8QB00</accession>
<dbReference type="PROSITE" id="PS00175">
    <property type="entry name" value="PG_MUTASE"/>
    <property type="match status" value="1"/>
</dbReference>
<organism evidence="1 2">
    <name type="scientific">Gryllotalpicola reticulitermitis</name>
    <dbReference type="NCBI Taxonomy" id="1184153"/>
    <lineage>
        <taxon>Bacteria</taxon>
        <taxon>Bacillati</taxon>
        <taxon>Actinomycetota</taxon>
        <taxon>Actinomycetes</taxon>
        <taxon>Micrococcales</taxon>
        <taxon>Microbacteriaceae</taxon>
        <taxon>Gryllotalpicola</taxon>
    </lineage>
</organism>
<dbReference type="InterPro" id="IPR001345">
    <property type="entry name" value="PG/BPGM_mutase_AS"/>
</dbReference>
<reference evidence="2" key="1">
    <citation type="journal article" date="2019" name="Int. J. Syst. Evol. Microbiol.">
        <title>The Global Catalogue of Microorganisms (GCM) 10K type strain sequencing project: providing services to taxonomists for standard genome sequencing and annotation.</title>
        <authorList>
            <consortium name="The Broad Institute Genomics Platform"/>
            <consortium name="The Broad Institute Genome Sequencing Center for Infectious Disease"/>
            <person name="Wu L."/>
            <person name="Ma J."/>
        </authorList>
    </citation>
    <scope>NUCLEOTIDE SEQUENCE [LARGE SCALE GENOMIC DNA]</scope>
    <source>
        <strain evidence="2">CGMCC 1.10363</strain>
    </source>
</reference>